<evidence type="ECO:0000256" key="1">
    <source>
        <dbReference type="ARBA" id="ARBA00010088"/>
    </source>
</evidence>
<reference evidence="7" key="1">
    <citation type="journal article" date="2014" name="Int. J. Syst. Evol. Microbiol.">
        <title>Complete genome sequence of Corynebacterium casei LMG S-19264T (=DSM 44701T), isolated from a smear-ripened cheese.</title>
        <authorList>
            <consortium name="US DOE Joint Genome Institute (JGI-PGF)"/>
            <person name="Walter F."/>
            <person name="Albersmeier A."/>
            <person name="Kalinowski J."/>
            <person name="Ruckert C."/>
        </authorList>
    </citation>
    <scope>NUCLEOTIDE SEQUENCE</scope>
    <source>
        <strain evidence="7">JCM 4434</strain>
    </source>
</reference>
<dbReference type="Gene3D" id="3.40.50.1820">
    <property type="entry name" value="alpha/beta hydrolase"/>
    <property type="match status" value="1"/>
</dbReference>
<dbReference type="AlphaFoldDB" id="A0A8H9LVU9"/>
<feature type="compositionally biased region" description="Low complexity" evidence="4">
    <location>
        <begin position="38"/>
        <end position="58"/>
    </location>
</feature>
<dbReference type="Proteomes" id="UP000610124">
    <property type="component" value="Unassembled WGS sequence"/>
</dbReference>
<name>A0A8H9LVU9_KITAU</name>
<reference evidence="7" key="2">
    <citation type="submission" date="2020-09" db="EMBL/GenBank/DDBJ databases">
        <authorList>
            <person name="Sun Q."/>
            <person name="Ohkuma M."/>
        </authorList>
    </citation>
    <scope>NUCLEOTIDE SEQUENCE</scope>
    <source>
        <strain evidence="7">JCM 4434</strain>
    </source>
</reference>
<dbReference type="InterPro" id="IPR029058">
    <property type="entry name" value="AB_hydrolase_fold"/>
</dbReference>
<evidence type="ECO:0000313" key="8">
    <source>
        <dbReference type="Proteomes" id="UP000610124"/>
    </source>
</evidence>
<dbReference type="SUPFAM" id="SSF53474">
    <property type="entry name" value="alpha/beta-Hydrolases"/>
    <property type="match status" value="2"/>
</dbReference>
<dbReference type="GO" id="GO:0016787">
    <property type="term" value="F:hydrolase activity"/>
    <property type="evidence" value="ECO:0007669"/>
    <property type="project" value="UniProtKB-KW"/>
</dbReference>
<feature type="chain" id="PRO_5039710148" evidence="5">
    <location>
        <begin position="33"/>
        <end position="549"/>
    </location>
</feature>
<feature type="domain" description="Peptidase S33 tripeptidyl aminopeptidase-like C-terminal" evidence="6">
    <location>
        <begin position="459"/>
        <end position="548"/>
    </location>
</feature>
<keyword evidence="2 5" id="KW-0732">Signal</keyword>
<accession>A0A8H9LVU9</accession>
<sequence>MMTIFRAARPRVLLTAVAAGTLLLTSACNDSATTAQDKASGTAAPSAGPTASPAATPKPKGEADPALKPFYGQQITWADCPADPRAERAKIDISGMQCGRLHVPLDYANPASDAIDLALIRYPATAKDQRIGSLMVNPGGPGASGVEMVKYGAKDFDGTLHTRFDVIGFDPRGTGDSSPVVCYDDEQLDAVNQTDTPDDPAERKAAHVKQSTDHAAACQAKSGKLLPFVGTRNTARDLDVLRAAVGDRKLNYLGISYGTYLGALYAEEFPQNTGRLILDGAVDPAQDTMDHGVDQQIGFEKSFQRFADDCVDNHAAECPLGTDRTKAARKAADFLDGLHDHPLTAKDGRKLGRDMAWTGVISLLYGDEKTSWKYLRNSLGWAMMRDKGDYLMAAADDYDGRDGNGHYSPMDEANGAISCADAARPAPTREHAQQAVDRLLAEAPLLSKGVTVDDYLEPGCAYWPFKTQEKPHTIRAEGAAPILVVGTTGDPATPYASAEKLAKGFARATLLTRVGEGHGAFGKGSACIDLAMAAYLTDGTMPAEGTRCG</sequence>
<gene>
    <name evidence="7" type="ORF">GCM10010502_51470</name>
</gene>
<evidence type="ECO:0000256" key="2">
    <source>
        <dbReference type="ARBA" id="ARBA00022729"/>
    </source>
</evidence>
<evidence type="ECO:0000256" key="5">
    <source>
        <dbReference type="SAM" id="SignalP"/>
    </source>
</evidence>
<organism evidence="7 8">
    <name type="scientific">Kitasatospora aureofaciens</name>
    <name type="common">Streptomyces aureofaciens</name>
    <dbReference type="NCBI Taxonomy" id="1894"/>
    <lineage>
        <taxon>Bacteria</taxon>
        <taxon>Bacillati</taxon>
        <taxon>Actinomycetota</taxon>
        <taxon>Actinomycetes</taxon>
        <taxon>Kitasatosporales</taxon>
        <taxon>Streptomycetaceae</taxon>
        <taxon>Kitasatospora</taxon>
    </lineage>
</organism>
<evidence type="ECO:0000259" key="6">
    <source>
        <dbReference type="Pfam" id="PF08386"/>
    </source>
</evidence>
<feature type="region of interest" description="Disordered" evidence="4">
    <location>
        <begin position="38"/>
        <end position="66"/>
    </location>
</feature>
<dbReference type="InterPro" id="IPR051601">
    <property type="entry name" value="Serine_prot/Carboxylest_S33"/>
</dbReference>
<dbReference type="PROSITE" id="PS51257">
    <property type="entry name" value="PROKAR_LIPOPROTEIN"/>
    <property type="match status" value="1"/>
</dbReference>
<dbReference type="Pfam" id="PF08386">
    <property type="entry name" value="Abhydrolase_4"/>
    <property type="match status" value="1"/>
</dbReference>
<evidence type="ECO:0000313" key="7">
    <source>
        <dbReference type="EMBL" id="GGU91703.1"/>
    </source>
</evidence>
<dbReference type="PANTHER" id="PTHR43248">
    <property type="entry name" value="2-SUCCINYL-6-HYDROXY-2,4-CYCLOHEXADIENE-1-CARBOXYLATE SYNTHASE"/>
    <property type="match status" value="1"/>
</dbReference>
<evidence type="ECO:0000256" key="3">
    <source>
        <dbReference type="ARBA" id="ARBA00022801"/>
    </source>
</evidence>
<proteinExistence type="inferred from homology"/>
<dbReference type="PANTHER" id="PTHR43248:SF29">
    <property type="entry name" value="TRIPEPTIDYL AMINOPEPTIDASE"/>
    <property type="match status" value="1"/>
</dbReference>
<dbReference type="EMBL" id="BMUB01000013">
    <property type="protein sequence ID" value="GGU91703.1"/>
    <property type="molecule type" value="Genomic_DNA"/>
</dbReference>
<feature type="signal peptide" evidence="5">
    <location>
        <begin position="1"/>
        <end position="32"/>
    </location>
</feature>
<comment type="similarity">
    <text evidence="1">Belongs to the peptidase S33 family.</text>
</comment>
<dbReference type="InterPro" id="IPR013595">
    <property type="entry name" value="Pept_S33_TAP-like_C"/>
</dbReference>
<protein>
    <submittedName>
        <fullName evidence="7">Proteinase</fullName>
    </submittedName>
</protein>
<evidence type="ECO:0000256" key="4">
    <source>
        <dbReference type="SAM" id="MobiDB-lite"/>
    </source>
</evidence>
<keyword evidence="3" id="KW-0378">Hydrolase</keyword>
<comment type="caution">
    <text evidence="7">The sequence shown here is derived from an EMBL/GenBank/DDBJ whole genome shotgun (WGS) entry which is preliminary data.</text>
</comment>